<dbReference type="SUPFAM" id="SSF53335">
    <property type="entry name" value="S-adenosyl-L-methionine-dependent methyltransferases"/>
    <property type="match status" value="1"/>
</dbReference>
<feature type="region of interest" description="Disordered" evidence="6">
    <location>
        <begin position="489"/>
        <end position="544"/>
    </location>
</feature>
<evidence type="ECO:0000256" key="3">
    <source>
        <dbReference type="ARBA" id="ARBA00022691"/>
    </source>
</evidence>
<name>A0A6B2L0Y0_9EUKA</name>
<dbReference type="InterPro" id="IPR030390">
    <property type="entry name" value="MeTrfase_TrmA_AS"/>
</dbReference>
<feature type="compositionally biased region" description="Basic and acidic residues" evidence="6">
    <location>
        <begin position="497"/>
        <end position="533"/>
    </location>
</feature>
<comment type="caution">
    <text evidence="4">Lacks conserved residue(s) required for the propagation of feature annotation.</text>
</comment>
<dbReference type="PANTHER" id="PTHR45904">
    <property type="entry name" value="TRNA (URACIL-5-)-METHYLTRANSFERASE"/>
    <property type="match status" value="1"/>
</dbReference>
<keyword evidence="3 4" id="KW-0949">S-adenosyl-L-methionine</keyword>
<dbReference type="Gene3D" id="3.40.50.150">
    <property type="entry name" value="Vaccinia Virus protein VP39"/>
    <property type="match status" value="1"/>
</dbReference>
<keyword evidence="2 4" id="KW-0808">Transferase</keyword>
<dbReference type="InterPro" id="IPR045850">
    <property type="entry name" value="TRM2_met"/>
</dbReference>
<feature type="active site" description="Nucleophile" evidence="4">
    <location>
        <position position="424"/>
    </location>
</feature>
<evidence type="ECO:0000256" key="4">
    <source>
        <dbReference type="PROSITE-ProRule" id="PRU01024"/>
    </source>
</evidence>
<evidence type="ECO:0000256" key="1">
    <source>
        <dbReference type="ARBA" id="ARBA00022603"/>
    </source>
</evidence>
<evidence type="ECO:0008006" key="8">
    <source>
        <dbReference type="Google" id="ProtNLM"/>
    </source>
</evidence>
<evidence type="ECO:0000256" key="6">
    <source>
        <dbReference type="SAM" id="MobiDB-lite"/>
    </source>
</evidence>
<protein>
    <recommendedName>
        <fullName evidence="8">TRAM domain-containing protein</fullName>
    </recommendedName>
</protein>
<evidence type="ECO:0000313" key="7">
    <source>
        <dbReference type="EMBL" id="NDV30561.1"/>
    </source>
</evidence>
<feature type="binding site" evidence="4">
    <location>
        <position position="295"/>
    </location>
    <ligand>
        <name>S-adenosyl-L-methionine</name>
        <dbReference type="ChEBI" id="CHEBI:59789"/>
    </ligand>
</feature>
<feature type="binding site" evidence="4">
    <location>
        <position position="346"/>
    </location>
    <ligand>
        <name>S-adenosyl-L-methionine</name>
        <dbReference type="ChEBI" id="CHEBI:59789"/>
    </ligand>
</feature>
<sequence>MRKAWGTTQAEIVFETEEAMAAAKSKLEGKYVGNQRIWVTDKKANIPKAPINLPNQELPDIKDVITPWHNVPYETQLQRKSEKIGAIVKQIVTNLQKEPKNTWANKVPKFLGIVRSPVETGYRNKTEFTIGYSEDKKPLVGFLLGAAKDGILAVGDPSQVPVVPPEHLIIKNAIQPYIEKSELVPYQKVTHTGFWRLVILRSNRARQHLCTIQVNPVDVAEETITKIQNDLIEIAQNIKTEDGTNLIAGLFIQFHSGVSNAAPHDCPFKKLWGEDIIHEDLLGLKFQISPASFFQVNTAATEVLFSAVGDWCKGVHARSTILDICCGTGTIGLTLAKKVGKVYGFELVETAVKDARKNATINNISNCEFIAGPAENSLPKALKNVQTNLPIIGIVDPPRNGLHAKTIQAIRACPEIETLIYVSCNPDSLVNNAERLCHYTSNTYQGEPFVLVAAQAYDLFPQTHHVETLAFFRRVSKLDLPLPFSIESETSLTDESQGDKKIESDENQGDKKIESDENQGDMKIESDIKKEEGTDAGAESMKND</sequence>
<dbReference type="PROSITE" id="PS51687">
    <property type="entry name" value="SAM_MT_RNA_M5U"/>
    <property type="match status" value="1"/>
</dbReference>
<organism evidence="7">
    <name type="scientific">Arcella intermedia</name>
    <dbReference type="NCBI Taxonomy" id="1963864"/>
    <lineage>
        <taxon>Eukaryota</taxon>
        <taxon>Amoebozoa</taxon>
        <taxon>Tubulinea</taxon>
        <taxon>Elardia</taxon>
        <taxon>Arcellinida</taxon>
        <taxon>Sphaerothecina</taxon>
        <taxon>Arcellidae</taxon>
        <taxon>Arcella</taxon>
    </lineage>
</organism>
<evidence type="ECO:0000256" key="2">
    <source>
        <dbReference type="ARBA" id="ARBA00022679"/>
    </source>
</evidence>
<dbReference type="GO" id="GO:0032259">
    <property type="term" value="P:methylation"/>
    <property type="evidence" value="ECO:0007669"/>
    <property type="project" value="UniProtKB-KW"/>
</dbReference>
<dbReference type="PANTHER" id="PTHR45904:SF2">
    <property type="entry name" value="TRNA (URACIL-5-)-METHYLTRANSFERASE HOMOLOG A"/>
    <property type="match status" value="1"/>
</dbReference>
<dbReference type="InterPro" id="IPR010280">
    <property type="entry name" value="U5_MeTrfase_fam"/>
</dbReference>
<dbReference type="EMBL" id="GIBP01001592">
    <property type="protein sequence ID" value="NDV30561.1"/>
    <property type="molecule type" value="Transcribed_RNA"/>
</dbReference>
<dbReference type="InterPro" id="IPR029063">
    <property type="entry name" value="SAM-dependent_MTases_sf"/>
</dbReference>
<dbReference type="GO" id="GO:0008173">
    <property type="term" value="F:RNA methyltransferase activity"/>
    <property type="evidence" value="ECO:0007669"/>
    <property type="project" value="InterPro"/>
</dbReference>
<feature type="active site" evidence="5">
    <location>
        <position position="424"/>
    </location>
</feature>
<proteinExistence type="inferred from homology"/>
<comment type="similarity">
    <text evidence="4">Belongs to the class I-like SAM-binding methyltransferase superfamily. RNA M5U methyltransferase family.</text>
</comment>
<accession>A0A6B2L0Y0</accession>
<dbReference type="PROSITE" id="PS01230">
    <property type="entry name" value="TRMA_1"/>
    <property type="match status" value="1"/>
</dbReference>
<feature type="binding site" evidence="4">
    <location>
        <position position="396"/>
    </location>
    <ligand>
        <name>S-adenosyl-L-methionine</name>
        <dbReference type="ChEBI" id="CHEBI:59789"/>
    </ligand>
</feature>
<dbReference type="Gene3D" id="2.40.50.1070">
    <property type="match status" value="1"/>
</dbReference>
<dbReference type="GO" id="GO:0006396">
    <property type="term" value="P:RNA processing"/>
    <property type="evidence" value="ECO:0007669"/>
    <property type="project" value="InterPro"/>
</dbReference>
<dbReference type="AlphaFoldDB" id="A0A6B2L0Y0"/>
<dbReference type="CDD" id="cd02440">
    <property type="entry name" value="AdoMet_MTases"/>
    <property type="match status" value="1"/>
</dbReference>
<reference evidence="7" key="1">
    <citation type="journal article" date="2020" name="J. Eukaryot. Microbiol.">
        <title>De novo Sequencing, Assembly and Annotation of the Transcriptome for the Free-Living Testate Amoeba Arcella intermedia.</title>
        <authorList>
            <person name="Ribeiro G.M."/>
            <person name="Porfirio-Sousa A.L."/>
            <person name="Maurer-Alcala X.X."/>
            <person name="Katz L.A."/>
            <person name="Lahr D.J.G."/>
        </authorList>
    </citation>
    <scope>NUCLEOTIDE SEQUENCE</scope>
</reference>
<dbReference type="GO" id="GO:0003723">
    <property type="term" value="F:RNA binding"/>
    <property type="evidence" value="ECO:0007669"/>
    <property type="project" value="TreeGrafter"/>
</dbReference>
<keyword evidence="1 4" id="KW-0489">Methyltransferase</keyword>
<evidence type="ECO:0000256" key="5">
    <source>
        <dbReference type="PROSITE-ProRule" id="PRU10015"/>
    </source>
</evidence>
<dbReference type="Pfam" id="PF05958">
    <property type="entry name" value="tRNA_U5-meth_tr"/>
    <property type="match status" value="1"/>
</dbReference>